<feature type="transmembrane region" description="Helical" evidence="1">
    <location>
        <begin position="298"/>
        <end position="316"/>
    </location>
</feature>
<keyword evidence="1" id="KW-0812">Transmembrane</keyword>
<dbReference type="Pfam" id="PF00092">
    <property type="entry name" value="VWA"/>
    <property type="match status" value="1"/>
</dbReference>
<dbReference type="Proteomes" id="UP000249499">
    <property type="component" value="Plasmid pRt1078"/>
</dbReference>
<dbReference type="PROSITE" id="PS50234">
    <property type="entry name" value="VWFA"/>
    <property type="match status" value="1"/>
</dbReference>
<protein>
    <submittedName>
        <fullName evidence="3">VWA domain-containing protein</fullName>
    </submittedName>
</protein>
<dbReference type="PANTHER" id="PTHR22550">
    <property type="entry name" value="SPORE GERMINATION PROTEIN"/>
    <property type="match status" value="1"/>
</dbReference>
<dbReference type="InterPro" id="IPR050768">
    <property type="entry name" value="UPF0353/GerABKA_families"/>
</dbReference>
<keyword evidence="1" id="KW-1133">Transmembrane helix</keyword>
<keyword evidence="4" id="KW-1185">Reference proteome</keyword>
<evidence type="ECO:0000259" key="2">
    <source>
        <dbReference type="PROSITE" id="PS50234"/>
    </source>
</evidence>
<dbReference type="CDD" id="cd01467">
    <property type="entry name" value="vWA_BatA_type"/>
    <property type="match status" value="1"/>
</dbReference>
<organism evidence="3 4">
    <name type="scientific">Rhizobium tumorigenes</name>
    <dbReference type="NCBI Taxonomy" id="2041385"/>
    <lineage>
        <taxon>Bacteria</taxon>
        <taxon>Pseudomonadati</taxon>
        <taxon>Pseudomonadota</taxon>
        <taxon>Alphaproteobacteria</taxon>
        <taxon>Hyphomicrobiales</taxon>
        <taxon>Rhizobiaceae</taxon>
        <taxon>Rhizobium/Agrobacterium group</taxon>
        <taxon>Rhizobium</taxon>
    </lineage>
</organism>
<proteinExistence type="predicted"/>
<dbReference type="KEGG" id="rtu:PR017_20445"/>
<accession>A0AAF1KL13</accession>
<keyword evidence="1" id="KW-0472">Membrane</keyword>
<feature type="domain" description="VWFA" evidence="2">
    <location>
        <begin position="95"/>
        <end position="282"/>
    </location>
</feature>
<sequence>MYQLDLPWLLVLLPLPILVWWILPSRRETSASVRLPFFDQVAKAAGIDPTSGSVTARRGWLRISFETLAWCLIVLALARPQFVEPPIEKVEPQRDLMLALDLSQSMDTKDFKASDGSMETRVEAVRTVVADFVKRRPGDRIGLIAFGDAPYPLVPFTMDHDTVEDVIAESLPGMAGPRTSLGDAIGLAIKMFEKTTVPQKVLIVLTDGNDTASKMPPAKAAEIARRNGVLIHTVGIGDPAATGEDKLDTATLQKIATDTGGRYFFGEDQTQLADIYRILDSITPENQKNLSWRPRIELFHWPLGASIVVLAFYYLSSGAAGLVRRRAAA</sequence>
<geneLocation type="plasmid" evidence="3 4">
    <name>pRt1078</name>
</geneLocation>
<dbReference type="Gene3D" id="3.40.50.410">
    <property type="entry name" value="von Willebrand factor, type A domain"/>
    <property type="match status" value="1"/>
</dbReference>
<dbReference type="AlphaFoldDB" id="A0AAF1KL13"/>
<dbReference type="InterPro" id="IPR033881">
    <property type="entry name" value="vWA_BatA_type"/>
</dbReference>
<feature type="transmembrane region" description="Helical" evidence="1">
    <location>
        <begin position="6"/>
        <end position="23"/>
    </location>
</feature>
<dbReference type="InterPro" id="IPR002035">
    <property type="entry name" value="VWF_A"/>
</dbReference>
<dbReference type="SMART" id="SM00327">
    <property type="entry name" value="VWA"/>
    <property type="match status" value="1"/>
</dbReference>
<evidence type="ECO:0000313" key="4">
    <source>
        <dbReference type="Proteomes" id="UP000249499"/>
    </source>
</evidence>
<dbReference type="SUPFAM" id="SSF53300">
    <property type="entry name" value="vWA-like"/>
    <property type="match status" value="1"/>
</dbReference>
<gene>
    <name evidence="3" type="ORF">PR017_20445</name>
</gene>
<dbReference type="PANTHER" id="PTHR22550:SF18">
    <property type="entry name" value="VWFA DOMAIN-CONTAINING PROTEIN"/>
    <property type="match status" value="1"/>
</dbReference>
<keyword evidence="3" id="KW-0614">Plasmid</keyword>
<dbReference type="InterPro" id="IPR036465">
    <property type="entry name" value="vWFA_dom_sf"/>
</dbReference>
<evidence type="ECO:0000313" key="3">
    <source>
        <dbReference type="EMBL" id="WFR97578.1"/>
    </source>
</evidence>
<name>A0AAF1KL13_9HYPH</name>
<evidence type="ECO:0000256" key="1">
    <source>
        <dbReference type="SAM" id="Phobius"/>
    </source>
</evidence>
<dbReference type="RefSeq" id="WP_111221362.1">
    <property type="nucleotide sequence ID" value="NZ_CP117256.1"/>
</dbReference>
<reference evidence="3 4" key="1">
    <citation type="journal article" date="2018" name="Sci. Rep.">
        <title>Rhizobium tumorigenes sp. nov., a novel plant tumorigenic bacterium isolated from cane gall tumors on thornless blackberry.</title>
        <authorList>
            <person name="Kuzmanovi N."/>
            <person name="Smalla K."/>
            <person name="Gronow S."/>
            <person name="PuBawska J."/>
        </authorList>
    </citation>
    <scope>NUCLEOTIDE SEQUENCE [LARGE SCALE GENOMIC DNA]</scope>
    <source>
        <strain evidence="3 4">1078</strain>
    </source>
</reference>
<dbReference type="EMBL" id="CP117256">
    <property type="protein sequence ID" value="WFR97578.1"/>
    <property type="molecule type" value="Genomic_DNA"/>
</dbReference>
<reference evidence="4" key="2">
    <citation type="journal article" date="2023" name="MicrobiologyOpen">
        <title>Genomics of the tumorigenes clade of the family Rhizobiaceae and description of Rhizobium rhododendri sp. nov.</title>
        <authorList>
            <person name="Kuzmanovic N."/>
            <person name="diCenzo G.C."/>
            <person name="Bunk B."/>
            <person name="Sproeer C."/>
            <person name="Fruehling A."/>
            <person name="Neumann-Schaal M."/>
            <person name="Overmann J."/>
            <person name="Smalla K."/>
        </authorList>
    </citation>
    <scope>NUCLEOTIDE SEQUENCE [LARGE SCALE GENOMIC DNA]</scope>
    <source>
        <strain evidence="4">1078</strain>
        <plasmid evidence="4">pRt1078</plasmid>
    </source>
</reference>